<accession>A0A507D1Z4</accession>
<organism evidence="8 10">
    <name type="scientific">Synchytrium endobioticum</name>
    <dbReference type="NCBI Taxonomy" id="286115"/>
    <lineage>
        <taxon>Eukaryota</taxon>
        <taxon>Fungi</taxon>
        <taxon>Fungi incertae sedis</taxon>
        <taxon>Chytridiomycota</taxon>
        <taxon>Chytridiomycota incertae sedis</taxon>
        <taxon>Chytridiomycetes</taxon>
        <taxon>Synchytriales</taxon>
        <taxon>Synchytriaceae</taxon>
        <taxon>Synchytrium</taxon>
    </lineage>
</organism>
<evidence type="ECO:0000256" key="2">
    <source>
        <dbReference type="ARBA" id="ARBA00010077"/>
    </source>
</evidence>
<dbReference type="AlphaFoldDB" id="A0A507D1Z4"/>
<dbReference type="InterPro" id="IPR007023">
    <property type="entry name" value="Ribosom_reg"/>
</dbReference>
<evidence type="ECO:0000256" key="5">
    <source>
        <dbReference type="RuleBase" id="RU364132"/>
    </source>
</evidence>
<dbReference type="EMBL" id="QEAN01000165">
    <property type="protein sequence ID" value="TPX44793.1"/>
    <property type="molecule type" value="Genomic_DNA"/>
</dbReference>
<keyword evidence="9" id="KW-1185">Reference proteome</keyword>
<comment type="subcellular location">
    <subcellularLocation>
        <location evidence="1 5">Nucleus</location>
    </subcellularLocation>
</comment>
<dbReference type="VEuPathDB" id="FungiDB:SeMB42_g04199"/>
<evidence type="ECO:0000256" key="1">
    <source>
        <dbReference type="ARBA" id="ARBA00004123"/>
    </source>
</evidence>
<dbReference type="Pfam" id="PF04939">
    <property type="entry name" value="RRS1"/>
    <property type="match status" value="1"/>
</dbReference>
<evidence type="ECO:0000313" key="8">
    <source>
        <dbReference type="EMBL" id="TPX45325.1"/>
    </source>
</evidence>
<keyword evidence="4 5" id="KW-0539">Nucleus</keyword>
<feature type="compositionally biased region" description="Basic residues" evidence="6">
    <location>
        <begin position="308"/>
        <end position="321"/>
    </location>
</feature>
<name>A0A507D1Z4_9FUNG</name>
<gene>
    <name evidence="8" type="ORF">SeLEV6574_g03928</name>
    <name evidence="7" type="ORF">SeMB42_g04199</name>
</gene>
<feature type="region of interest" description="Disordered" evidence="6">
    <location>
        <begin position="287"/>
        <end position="321"/>
    </location>
</feature>
<proteinExistence type="inferred from homology"/>
<sequence>MTVEPLDVSGSLLEAQSQYKSTQVTKAIPYELDVGNLTAFDPNALDETLLFQSSDEAKQARHAYLTSITRDGVQVLMNDIFSLPTNRKNDITLAVLPTPTSRLPRAKPIPKEKPMTRWEKFAAAKGIKKVKKATREFDEATGEWVQKFGYKHGADKMDDWLVEVPETSDPMEDQYEKSKTQKKELVDKNARRARRNAEESSAAQSGQNPRTIRKKQLETALKLTRQSTASLGKFDKPLHNEDKVKIKAGIKRKFDPTSGDADAERKKLMAVAERVIGAKSQPVVNLKKAVSHVAQSKHRPKLDDDQKKRKGNIMKGRKGKK</sequence>
<reference evidence="9 10" key="1">
    <citation type="journal article" date="2019" name="Sci. Rep.">
        <title>Comparative genomics of chytrid fungi reveal insights into the obligate biotrophic and pathogenic lifestyle of Synchytrium endobioticum.</title>
        <authorList>
            <person name="van de Vossenberg B.T.L.H."/>
            <person name="Warris S."/>
            <person name="Nguyen H.D.T."/>
            <person name="van Gent-Pelzer M.P.E."/>
            <person name="Joly D.L."/>
            <person name="van de Geest H.C."/>
            <person name="Bonants P.J.M."/>
            <person name="Smith D.S."/>
            <person name="Levesque C.A."/>
            <person name="van der Lee T.A.J."/>
        </authorList>
    </citation>
    <scope>NUCLEOTIDE SEQUENCE [LARGE SCALE GENOMIC DNA]</scope>
    <source>
        <strain evidence="8 10">LEV6574</strain>
        <strain evidence="7 9">MB42</strain>
    </source>
</reference>
<comment type="function">
    <text evidence="5">Involved in ribosomal large subunit assembly.</text>
</comment>
<dbReference type="Proteomes" id="UP000317494">
    <property type="component" value="Unassembled WGS sequence"/>
</dbReference>
<comment type="caution">
    <text evidence="8">The sequence shown here is derived from an EMBL/GenBank/DDBJ whole genome shotgun (WGS) entry which is preliminary data.</text>
</comment>
<comment type="similarity">
    <text evidence="2 5">Belongs to the RRS1 family.</text>
</comment>
<dbReference type="OrthoDB" id="28455at2759"/>
<evidence type="ECO:0000256" key="4">
    <source>
        <dbReference type="ARBA" id="ARBA00023242"/>
    </source>
</evidence>
<dbReference type="GO" id="GO:0005634">
    <property type="term" value="C:nucleus"/>
    <property type="evidence" value="ECO:0007669"/>
    <property type="project" value="UniProtKB-SubCell"/>
</dbReference>
<dbReference type="Proteomes" id="UP000320475">
    <property type="component" value="Unassembled WGS sequence"/>
</dbReference>
<evidence type="ECO:0000313" key="9">
    <source>
        <dbReference type="Proteomes" id="UP000317494"/>
    </source>
</evidence>
<feature type="compositionally biased region" description="Basic and acidic residues" evidence="6">
    <location>
        <begin position="174"/>
        <end position="198"/>
    </location>
</feature>
<keyword evidence="3 5" id="KW-0690">Ribosome biogenesis</keyword>
<dbReference type="GO" id="GO:0042254">
    <property type="term" value="P:ribosome biogenesis"/>
    <property type="evidence" value="ECO:0007669"/>
    <property type="project" value="UniProtKB-KW"/>
</dbReference>
<evidence type="ECO:0000313" key="10">
    <source>
        <dbReference type="Proteomes" id="UP000320475"/>
    </source>
</evidence>
<evidence type="ECO:0000313" key="7">
    <source>
        <dbReference type="EMBL" id="TPX44793.1"/>
    </source>
</evidence>
<evidence type="ECO:0000256" key="3">
    <source>
        <dbReference type="ARBA" id="ARBA00022517"/>
    </source>
</evidence>
<protein>
    <recommendedName>
        <fullName evidence="5">Ribosome biogenesis regulatory protein</fullName>
    </recommendedName>
</protein>
<dbReference type="EMBL" id="QEAM01000144">
    <property type="protein sequence ID" value="TPX45325.1"/>
    <property type="molecule type" value="Genomic_DNA"/>
</dbReference>
<dbReference type="STRING" id="286115.A0A507D1Z4"/>
<feature type="region of interest" description="Disordered" evidence="6">
    <location>
        <begin position="167"/>
        <end position="218"/>
    </location>
</feature>
<evidence type="ECO:0000256" key="6">
    <source>
        <dbReference type="SAM" id="MobiDB-lite"/>
    </source>
</evidence>